<gene>
    <name evidence="1" type="ORF">PPRIM_AZ9-3.1.T1320133</name>
</gene>
<organism evidence="1 2">
    <name type="scientific">Paramecium primaurelia</name>
    <dbReference type="NCBI Taxonomy" id="5886"/>
    <lineage>
        <taxon>Eukaryota</taxon>
        <taxon>Sar</taxon>
        <taxon>Alveolata</taxon>
        <taxon>Ciliophora</taxon>
        <taxon>Intramacronucleata</taxon>
        <taxon>Oligohymenophorea</taxon>
        <taxon>Peniculida</taxon>
        <taxon>Parameciidae</taxon>
        <taxon>Paramecium</taxon>
    </lineage>
</organism>
<sequence length="42" mass="4854">MFIDQPFKIGLAFYQSNINVENSEQAGLKIIRVAQTIIWSLR</sequence>
<proteinExistence type="predicted"/>
<protein>
    <submittedName>
        <fullName evidence="1">Uncharacterized protein</fullName>
    </submittedName>
</protein>
<dbReference type="AlphaFoldDB" id="A0A8S1PX09"/>
<keyword evidence="2" id="KW-1185">Reference proteome</keyword>
<evidence type="ECO:0000313" key="1">
    <source>
        <dbReference type="EMBL" id="CAD8107073.1"/>
    </source>
</evidence>
<reference evidence="1" key="1">
    <citation type="submission" date="2021-01" db="EMBL/GenBank/DDBJ databases">
        <authorList>
            <consortium name="Genoscope - CEA"/>
            <person name="William W."/>
        </authorList>
    </citation>
    <scope>NUCLEOTIDE SEQUENCE</scope>
</reference>
<comment type="caution">
    <text evidence="1">The sequence shown here is derived from an EMBL/GenBank/DDBJ whole genome shotgun (WGS) entry which is preliminary data.</text>
</comment>
<dbReference type="EMBL" id="CAJJDM010000135">
    <property type="protein sequence ID" value="CAD8107073.1"/>
    <property type="molecule type" value="Genomic_DNA"/>
</dbReference>
<accession>A0A8S1PX09</accession>
<dbReference type="Proteomes" id="UP000688137">
    <property type="component" value="Unassembled WGS sequence"/>
</dbReference>
<evidence type="ECO:0000313" key="2">
    <source>
        <dbReference type="Proteomes" id="UP000688137"/>
    </source>
</evidence>
<name>A0A8S1PX09_PARPR</name>